<dbReference type="EMBL" id="CAXAMM010000914">
    <property type="protein sequence ID" value="CAK8989575.1"/>
    <property type="molecule type" value="Genomic_DNA"/>
</dbReference>
<dbReference type="Proteomes" id="UP001642464">
    <property type="component" value="Unassembled WGS sequence"/>
</dbReference>
<proteinExistence type="predicted"/>
<comment type="caution">
    <text evidence="2">The sequence shown here is derived from an EMBL/GenBank/DDBJ whole genome shotgun (WGS) entry which is preliminary data.</text>
</comment>
<evidence type="ECO:0000313" key="2">
    <source>
        <dbReference type="EMBL" id="CAK8989575.1"/>
    </source>
</evidence>
<sequence>MDEPQPSARRATPPDGLRHAERTCFAAKAAPKTVSADVKKHQGLTAEVTRLRRKTQATVALDLLGAPYAKVLGHHFDFENFMTVTEQLASNSTFVLLLHAGAVWYYQAFLRDHLMARHVTRITLERVEAEITVAYVETGPWLRRVELGRQAPSPSSVSFRRLLTNGCLHVDRRLGTISDEAAFRRLCEEDLFPVKEEMFTDGDAKSAAHLGAHEPSPLVAEDSEGTLSWLENLRPAWLLRPLQWHGQAFCASSTVTDLNSPVLYTRRRYFGNLFLTMGITSVIIWLPGPGSLRLKEL</sequence>
<protein>
    <submittedName>
        <fullName evidence="2">Sulfate transporter YbaR</fullName>
    </submittedName>
</protein>
<name>A0ABP0HH97_9DINO</name>
<keyword evidence="1" id="KW-1133">Transmembrane helix</keyword>
<feature type="transmembrane region" description="Helical" evidence="1">
    <location>
        <begin position="269"/>
        <end position="288"/>
    </location>
</feature>
<gene>
    <name evidence="2" type="ORF">SCF082_LOCUS1863</name>
</gene>
<keyword evidence="1" id="KW-0812">Transmembrane</keyword>
<evidence type="ECO:0000313" key="3">
    <source>
        <dbReference type="Proteomes" id="UP001642464"/>
    </source>
</evidence>
<keyword evidence="3" id="KW-1185">Reference proteome</keyword>
<evidence type="ECO:0000256" key="1">
    <source>
        <dbReference type="SAM" id="Phobius"/>
    </source>
</evidence>
<organism evidence="2 3">
    <name type="scientific">Durusdinium trenchii</name>
    <dbReference type="NCBI Taxonomy" id="1381693"/>
    <lineage>
        <taxon>Eukaryota</taxon>
        <taxon>Sar</taxon>
        <taxon>Alveolata</taxon>
        <taxon>Dinophyceae</taxon>
        <taxon>Suessiales</taxon>
        <taxon>Symbiodiniaceae</taxon>
        <taxon>Durusdinium</taxon>
    </lineage>
</organism>
<accession>A0ABP0HH97</accession>
<keyword evidence="1" id="KW-0472">Membrane</keyword>
<reference evidence="2 3" key="1">
    <citation type="submission" date="2024-02" db="EMBL/GenBank/DDBJ databases">
        <authorList>
            <person name="Chen Y."/>
            <person name="Shah S."/>
            <person name="Dougan E. K."/>
            <person name="Thang M."/>
            <person name="Chan C."/>
        </authorList>
    </citation>
    <scope>NUCLEOTIDE SEQUENCE [LARGE SCALE GENOMIC DNA]</scope>
</reference>